<dbReference type="InterPro" id="IPR036291">
    <property type="entry name" value="NAD(P)-bd_dom_sf"/>
</dbReference>
<dbReference type="GO" id="GO:0004029">
    <property type="term" value="F:aldehyde dehydrogenase (NAD+) activity"/>
    <property type="evidence" value="ECO:0007669"/>
    <property type="project" value="TreeGrafter"/>
</dbReference>
<protein>
    <submittedName>
        <fullName evidence="2">NAD-dependent epimerase/dehydratase family protein</fullName>
    </submittedName>
</protein>
<dbReference type="PANTHER" id="PTHR48079">
    <property type="entry name" value="PROTEIN YEEZ"/>
    <property type="match status" value="1"/>
</dbReference>
<proteinExistence type="predicted"/>
<dbReference type="SUPFAM" id="SSF51735">
    <property type="entry name" value="NAD(P)-binding Rossmann-fold domains"/>
    <property type="match status" value="1"/>
</dbReference>
<dbReference type="Pfam" id="PF01370">
    <property type="entry name" value="Epimerase"/>
    <property type="match status" value="1"/>
</dbReference>
<organism evidence="2 3">
    <name type="scientific">Algoriphagus lacus</name>
    <dbReference type="NCBI Taxonomy" id="2056311"/>
    <lineage>
        <taxon>Bacteria</taxon>
        <taxon>Pseudomonadati</taxon>
        <taxon>Bacteroidota</taxon>
        <taxon>Cytophagia</taxon>
        <taxon>Cytophagales</taxon>
        <taxon>Cyclobacteriaceae</taxon>
        <taxon>Algoriphagus</taxon>
    </lineage>
</organism>
<dbReference type="RefSeq" id="WP_119479224.1">
    <property type="nucleotide sequence ID" value="NZ_QXML01000011.1"/>
</dbReference>
<keyword evidence="3" id="KW-1185">Reference proteome</keyword>
<dbReference type="GO" id="GO:0005737">
    <property type="term" value="C:cytoplasm"/>
    <property type="evidence" value="ECO:0007669"/>
    <property type="project" value="TreeGrafter"/>
</dbReference>
<sequence>MNLHTLLGANGNIAKVIASELGKQGIKVRQVSRNPKKVNPEDELFLADLKDANQVKKAVEGSTVVFLLAGITYNLKAWQIEWPLIMQNTLEACIATGAKLVFFDNMYALDPAKVGHLTEETPMNPKSEKGKVRKQILEMLWSAVNAGKLQALVARAADFYGPGANNSFLHELVINRMKSGKAPQWLYAGDKKHSFTYIPDAGKATAFLSQQSDAWNQTWNLPTDSGFPSAMEVTAILNKLLNKELKLQVMPAWLISILGIFISPLREVKELKYQTAEDYCLDSSKIERVYGLKATPIEEGLQACLMP</sequence>
<dbReference type="InterPro" id="IPR051783">
    <property type="entry name" value="NAD(P)-dependent_oxidoreduct"/>
</dbReference>
<dbReference type="Gene3D" id="3.40.50.720">
    <property type="entry name" value="NAD(P)-binding Rossmann-like Domain"/>
    <property type="match status" value="1"/>
</dbReference>
<dbReference type="OrthoDB" id="112777at2"/>
<feature type="domain" description="NAD-dependent epimerase/dehydratase" evidence="1">
    <location>
        <begin position="6"/>
        <end position="220"/>
    </location>
</feature>
<name>A0A418PMM0_9BACT</name>
<dbReference type="InterPro" id="IPR001509">
    <property type="entry name" value="Epimerase_deHydtase"/>
</dbReference>
<evidence type="ECO:0000259" key="1">
    <source>
        <dbReference type="Pfam" id="PF01370"/>
    </source>
</evidence>
<comment type="caution">
    <text evidence="2">The sequence shown here is derived from an EMBL/GenBank/DDBJ whole genome shotgun (WGS) entry which is preliminary data.</text>
</comment>
<dbReference type="Proteomes" id="UP000283522">
    <property type="component" value="Unassembled WGS sequence"/>
</dbReference>
<dbReference type="PANTHER" id="PTHR48079:SF6">
    <property type="entry name" value="NAD(P)-BINDING DOMAIN-CONTAINING PROTEIN-RELATED"/>
    <property type="match status" value="1"/>
</dbReference>
<dbReference type="EMBL" id="QXML01000011">
    <property type="protein sequence ID" value="RIW12959.1"/>
    <property type="molecule type" value="Genomic_DNA"/>
</dbReference>
<gene>
    <name evidence="2" type="ORF">D0X99_17860</name>
</gene>
<reference evidence="2 3" key="1">
    <citation type="submission" date="2018-09" db="EMBL/GenBank/DDBJ databases">
        <authorList>
            <person name="Wang X."/>
            <person name="Du Z."/>
        </authorList>
    </citation>
    <scope>NUCLEOTIDE SEQUENCE [LARGE SCALE GENOMIC DNA]</scope>
    <source>
        <strain evidence="2 3">N3</strain>
    </source>
</reference>
<dbReference type="AlphaFoldDB" id="A0A418PMM0"/>
<evidence type="ECO:0000313" key="2">
    <source>
        <dbReference type="EMBL" id="RIW12959.1"/>
    </source>
</evidence>
<accession>A0A418PMM0</accession>
<evidence type="ECO:0000313" key="3">
    <source>
        <dbReference type="Proteomes" id="UP000283522"/>
    </source>
</evidence>